<dbReference type="EMBL" id="QPJD01000007">
    <property type="protein sequence ID" value="RCW48016.1"/>
    <property type="molecule type" value="Genomic_DNA"/>
</dbReference>
<dbReference type="AlphaFoldDB" id="A0A368W584"/>
<dbReference type="RefSeq" id="WP_114380408.1">
    <property type="nucleotide sequence ID" value="NZ_QPJD01000007.1"/>
</dbReference>
<protein>
    <submittedName>
        <fullName evidence="1">Uncharacterized protein</fullName>
    </submittedName>
</protein>
<sequence length="98" mass="11484">MKKEHTVHFKVIRGTETTLLTGLIYLEENQQPTLQDFEQCLKQCGHDVHIENKEQFIFRSNKPGEDYLIDVLENYKPNAKDLPAENLAKSFMKKDTFL</sequence>
<proteinExistence type="predicted"/>
<reference evidence="1 2" key="1">
    <citation type="submission" date="2018-07" db="EMBL/GenBank/DDBJ databases">
        <title>Genomic Encyclopedia of Type Strains, Phase III (KMG-III): the genomes of soil and plant-associated and newly described type strains.</title>
        <authorList>
            <person name="Whitman W."/>
        </authorList>
    </citation>
    <scope>NUCLEOTIDE SEQUENCE [LARGE SCALE GENOMIC DNA]</scope>
    <source>
        <strain evidence="1 2">CECT 7506</strain>
    </source>
</reference>
<dbReference type="OrthoDB" id="2614687at2"/>
<accession>A0A368W584</accession>
<dbReference type="Proteomes" id="UP000252415">
    <property type="component" value="Unassembled WGS sequence"/>
</dbReference>
<evidence type="ECO:0000313" key="1">
    <source>
        <dbReference type="EMBL" id="RCW48016.1"/>
    </source>
</evidence>
<evidence type="ECO:0000313" key="2">
    <source>
        <dbReference type="Proteomes" id="UP000252415"/>
    </source>
</evidence>
<name>A0A368W584_9BACL</name>
<keyword evidence="2" id="KW-1185">Reference proteome</keyword>
<gene>
    <name evidence="1" type="ORF">DFP97_107218</name>
</gene>
<comment type="caution">
    <text evidence="1">The sequence shown here is derived from an EMBL/GenBank/DDBJ whole genome shotgun (WGS) entry which is preliminary data.</text>
</comment>
<organism evidence="1 2">
    <name type="scientific">Paenibacillus prosopidis</name>
    <dbReference type="NCBI Taxonomy" id="630520"/>
    <lineage>
        <taxon>Bacteria</taxon>
        <taxon>Bacillati</taxon>
        <taxon>Bacillota</taxon>
        <taxon>Bacilli</taxon>
        <taxon>Bacillales</taxon>
        <taxon>Paenibacillaceae</taxon>
        <taxon>Paenibacillus</taxon>
    </lineage>
</organism>